<gene>
    <name evidence="1" type="ORF">EXIGLDRAFT_262591</name>
</gene>
<protein>
    <submittedName>
        <fullName evidence="1">Uncharacterized protein</fullName>
    </submittedName>
</protein>
<keyword evidence="2" id="KW-1185">Reference proteome</keyword>
<reference evidence="1 2" key="1">
    <citation type="journal article" date="2016" name="Mol. Biol. Evol.">
        <title>Comparative Genomics of Early-Diverging Mushroom-Forming Fungi Provides Insights into the Origins of Lignocellulose Decay Capabilities.</title>
        <authorList>
            <person name="Nagy L.G."/>
            <person name="Riley R."/>
            <person name="Tritt A."/>
            <person name="Adam C."/>
            <person name="Daum C."/>
            <person name="Floudas D."/>
            <person name="Sun H."/>
            <person name="Yadav J.S."/>
            <person name="Pangilinan J."/>
            <person name="Larsson K.H."/>
            <person name="Matsuura K."/>
            <person name="Barry K."/>
            <person name="Labutti K."/>
            <person name="Kuo R."/>
            <person name="Ohm R.A."/>
            <person name="Bhattacharya S.S."/>
            <person name="Shirouzu T."/>
            <person name="Yoshinaga Y."/>
            <person name="Martin F.M."/>
            <person name="Grigoriev I.V."/>
            <person name="Hibbett D.S."/>
        </authorList>
    </citation>
    <scope>NUCLEOTIDE SEQUENCE [LARGE SCALE GENOMIC DNA]</scope>
    <source>
        <strain evidence="1 2">HHB12029</strain>
    </source>
</reference>
<sequence>MDTGTSATHAYPSRRALVRMSSIRAAMANIVDVADWFLHTRHYYLWAFAEQGLVFAQNSALGRLNSANPLLDAYNTSLAAQQKFDEEERERQGLEKVVVAAAQIPPDAPRRGLLLMIQDVLSAALDAFTVAQATGGVGAGHIQCTRILLTVAAAALSGANATTRAPMHALTRRLAGTSPGGGAGAPLWVSRNIEPEA</sequence>
<evidence type="ECO:0000313" key="2">
    <source>
        <dbReference type="Proteomes" id="UP000077266"/>
    </source>
</evidence>
<accession>A0A165ZRL2</accession>
<dbReference type="InParanoid" id="A0A165ZRL2"/>
<evidence type="ECO:0000313" key="1">
    <source>
        <dbReference type="EMBL" id="KZV85239.1"/>
    </source>
</evidence>
<name>A0A165ZRL2_EXIGL</name>
<dbReference type="AlphaFoldDB" id="A0A165ZRL2"/>
<dbReference type="Proteomes" id="UP000077266">
    <property type="component" value="Unassembled WGS sequence"/>
</dbReference>
<organism evidence="1 2">
    <name type="scientific">Exidia glandulosa HHB12029</name>
    <dbReference type="NCBI Taxonomy" id="1314781"/>
    <lineage>
        <taxon>Eukaryota</taxon>
        <taxon>Fungi</taxon>
        <taxon>Dikarya</taxon>
        <taxon>Basidiomycota</taxon>
        <taxon>Agaricomycotina</taxon>
        <taxon>Agaricomycetes</taxon>
        <taxon>Auriculariales</taxon>
        <taxon>Exidiaceae</taxon>
        <taxon>Exidia</taxon>
    </lineage>
</organism>
<dbReference type="OrthoDB" id="10595387at2759"/>
<proteinExistence type="predicted"/>
<dbReference type="EMBL" id="KV426194">
    <property type="protein sequence ID" value="KZV85239.1"/>
    <property type="molecule type" value="Genomic_DNA"/>
</dbReference>